<dbReference type="AlphaFoldDB" id="A0ABD0KAU8"/>
<keyword evidence="2" id="KW-0472">Membrane</keyword>
<keyword evidence="3" id="KW-0732">Signal</keyword>
<evidence type="ECO:0000259" key="4">
    <source>
        <dbReference type="PROSITE" id="PS50835"/>
    </source>
</evidence>
<gene>
    <name evidence="5" type="ORF">BaRGS_00024562</name>
</gene>
<evidence type="ECO:0000256" key="2">
    <source>
        <dbReference type="SAM" id="Phobius"/>
    </source>
</evidence>
<proteinExistence type="predicted"/>
<sequence length="314" mass="34179">MFAIFHRLYWGILLLPSLYAETNCHFNITVNGTTSPVANVTENTIAHIPFRIVPEGCDGDSVSLECTWDPGYPQVYNAVIQLPNGTALNKQNNTQQNTSYTLENVTCEDAGNFSCNVPEADDNKTVTLLVKCTTDDDHPKLNRDVVIAGLNIAGFILFVAIVVTVNIICARKGRSPTRRPRQPIETDENDAEGELIELRRLSRSSGGHMYDEVRGSSGGVVVPRPDRRQSPRIGSDGYMVPTPLTTSTRHTDATDQDSPPAASGGYMDMGQGSGAGGYVDMSQGQRSNQDQRPVDVATTAAQERTVKPVYENTT</sequence>
<comment type="caution">
    <text evidence="5">The sequence shown here is derived from an EMBL/GenBank/DDBJ whole genome shotgun (WGS) entry which is preliminary data.</text>
</comment>
<name>A0ABD0KAU8_9CAEN</name>
<dbReference type="Gene3D" id="2.60.40.10">
    <property type="entry name" value="Immunoglobulins"/>
    <property type="match status" value="1"/>
</dbReference>
<dbReference type="SUPFAM" id="SSF48726">
    <property type="entry name" value="Immunoglobulin"/>
    <property type="match status" value="1"/>
</dbReference>
<evidence type="ECO:0000256" key="1">
    <source>
        <dbReference type="SAM" id="MobiDB-lite"/>
    </source>
</evidence>
<feature type="region of interest" description="Disordered" evidence="1">
    <location>
        <begin position="173"/>
        <end position="314"/>
    </location>
</feature>
<dbReference type="EMBL" id="JACVVK020000214">
    <property type="protein sequence ID" value="KAK7484192.1"/>
    <property type="molecule type" value="Genomic_DNA"/>
</dbReference>
<organism evidence="5 6">
    <name type="scientific">Batillaria attramentaria</name>
    <dbReference type="NCBI Taxonomy" id="370345"/>
    <lineage>
        <taxon>Eukaryota</taxon>
        <taxon>Metazoa</taxon>
        <taxon>Spiralia</taxon>
        <taxon>Lophotrochozoa</taxon>
        <taxon>Mollusca</taxon>
        <taxon>Gastropoda</taxon>
        <taxon>Caenogastropoda</taxon>
        <taxon>Sorbeoconcha</taxon>
        <taxon>Cerithioidea</taxon>
        <taxon>Batillariidae</taxon>
        <taxon>Batillaria</taxon>
    </lineage>
</organism>
<feature type="compositionally biased region" description="Polar residues" evidence="1">
    <location>
        <begin position="282"/>
        <end position="291"/>
    </location>
</feature>
<dbReference type="Proteomes" id="UP001519460">
    <property type="component" value="Unassembled WGS sequence"/>
</dbReference>
<dbReference type="PROSITE" id="PS50835">
    <property type="entry name" value="IG_LIKE"/>
    <property type="match status" value="1"/>
</dbReference>
<dbReference type="InterPro" id="IPR036179">
    <property type="entry name" value="Ig-like_dom_sf"/>
</dbReference>
<feature type="compositionally biased region" description="Acidic residues" evidence="1">
    <location>
        <begin position="185"/>
        <end position="195"/>
    </location>
</feature>
<feature type="chain" id="PRO_5044813006" description="Ig-like domain-containing protein" evidence="3">
    <location>
        <begin position="21"/>
        <end position="314"/>
    </location>
</feature>
<evidence type="ECO:0000256" key="3">
    <source>
        <dbReference type="SAM" id="SignalP"/>
    </source>
</evidence>
<feature type="transmembrane region" description="Helical" evidence="2">
    <location>
        <begin position="145"/>
        <end position="169"/>
    </location>
</feature>
<keyword evidence="2" id="KW-0812">Transmembrane</keyword>
<protein>
    <recommendedName>
        <fullName evidence="4">Ig-like domain-containing protein</fullName>
    </recommendedName>
</protein>
<accession>A0ABD0KAU8</accession>
<keyword evidence="6" id="KW-1185">Reference proteome</keyword>
<keyword evidence="2" id="KW-1133">Transmembrane helix</keyword>
<dbReference type="InterPro" id="IPR013783">
    <property type="entry name" value="Ig-like_fold"/>
</dbReference>
<evidence type="ECO:0000313" key="6">
    <source>
        <dbReference type="Proteomes" id="UP001519460"/>
    </source>
</evidence>
<dbReference type="InterPro" id="IPR007110">
    <property type="entry name" value="Ig-like_dom"/>
</dbReference>
<evidence type="ECO:0000313" key="5">
    <source>
        <dbReference type="EMBL" id="KAK7484192.1"/>
    </source>
</evidence>
<feature type="signal peptide" evidence="3">
    <location>
        <begin position="1"/>
        <end position="20"/>
    </location>
</feature>
<reference evidence="5 6" key="1">
    <citation type="journal article" date="2023" name="Sci. Data">
        <title>Genome assembly of the Korean intertidal mud-creeper Batillaria attramentaria.</title>
        <authorList>
            <person name="Patra A.K."/>
            <person name="Ho P.T."/>
            <person name="Jun S."/>
            <person name="Lee S.J."/>
            <person name="Kim Y."/>
            <person name="Won Y.J."/>
        </authorList>
    </citation>
    <scope>NUCLEOTIDE SEQUENCE [LARGE SCALE GENOMIC DNA]</scope>
    <source>
        <strain evidence="5">Wonlab-2016</strain>
    </source>
</reference>
<feature type="domain" description="Ig-like" evidence="4">
    <location>
        <begin position="49"/>
        <end position="127"/>
    </location>
</feature>